<evidence type="ECO:0000313" key="2">
    <source>
        <dbReference type="Proteomes" id="UP000013940"/>
    </source>
</evidence>
<dbReference type="HOGENOM" id="CLU_3347471_0_0_6"/>
<evidence type="ECO:0000313" key="1">
    <source>
        <dbReference type="EMBL" id="AGL85200.1"/>
    </source>
</evidence>
<protein>
    <submittedName>
        <fullName evidence="1">Uncharacterized protein</fullName>
    </submittedName>
</protein>
<proteinExistence type="predicted"/>
<name>A0A2C9ENF9_PSEPH</name>
<dbReference type="KEGG" id="pprc:PFLCHA0_c34300"/>
<dbReference type="Proteomes" id="UP000013940">
    <property type="component" value="Chromosome"/>
</dbReference>
<reference evidence="2" key="1">
    <citation type="journal article" date="2014" name="Genome Announc.">
        <title>Full-genome sequence of the plant growth-promoting bacterium Pseudomonas protegens CHA0.</title>
        <authorList>
            <person name="Jousset A."/>
            <person name="Schuldes J."/>
            <person name="Keel C."/>
            <person name="Maurhofer M."/>
            <person name="Daniel R."/>
            <person name="Scheu S."/>
            <person name="Thuermer A."/>
        </authorList>
    </citation>
    <scope>NUCLEOTIDE SEQUENCE [LARGE SCALE GENOMIC DNA]</scope>
    <source>
        <strain evidence="2">DSM 19095 / LMG 27888 / CFBP 6595 / CHA0</strain>
    </source>
</reference>
<gene>
    <name evidence="1" type="ORF">PFLCHA0_c34300</name>
</gene>
<accession>A0A2C9ENF9</accession>
<organism evidence="1 2">
    <name type="scientific">Pseudomonas protegens (strain DSM 19095 / LMG 27888 / CFBP 6595 / CHA0)</name>
    <dbReference type="NCBI Taxonomy" id="1124983"/>
    <lineage>
        <taxon>Bacteria</taxon>
        <taxon>Pseudomonadati</taxon>
        <taxon>Pseudomonadota</taxon>
        <taxon>Gammaproteobacteria</taxon>
        <taxon>Pseudomonadales</taxon>
        <taxon>Pseudomonadaceae</taxon>
        <taxon>Pseudomonas</taxon>
    </lineage>
</organism>
<sequence length="37" mass="4061">MQVPVYKRCAVMEVYLAGYLEDAAELSGTLFLYDGSG</sequence>
<dbReference type="AlphaFoldDB" id="A0A2C9ENF9"/>
<dbReference type="EMBL" id="CP003190">
    <property type="protein sequence ID" value="AGL85200.1"/>
    <property type="molecule type" value="Genomic_DNA"/>
</dbReference>